<dbReference type="Pfam" id="PF07224">
    <property type="entry name" value="Chlorophyllase"/>
    <property type="match status" value="1"/>
</dbReference>
<dbReference type="InterPro" id="IPR029058">
    <property type="entry name" value="AB_hydrolase_fold"/>
</dbReference>
<dbReference type="InterPro" id="IPR017395">
    <property type="entry name" value="Chlorophyllase-like"/>
</dbReference>
<dbReference type="Proteomes" id="UP000826271">
    <property type="component" value="Unassembled WGS sequence"/>
</dbReference>
<dbReference type="GO" id="GO:0047746">
    <property type="term" value="F:chlorophyllase activity"/>
    <property type="evidence" value="ECO:0007669"/>
    <property type="project" value="TreeGrafter"/>
</dbReference>
<gene>
    <name evidence="1" type="ORF">BUALT_Bualt13G0033400</name>
</gene>
<evidence type="ECO:0008006" key="3">
    <source>
        <dbReference type="Google" id="ProtNLM"/>
    </source>
</evidence>
<dbReference type="PANTHER" id="PTHR33428">
    <property type="entry name" value="CHLOROPHYLLASE-2, CHLOROPLASTIC"/>
    <property type="match status" value="1"/>
</dbReference>
<dbReference type="Gene3D" id="3.40.50.1820">
    <property type="entry name" value="alpha/beta hydrolase"/>
    <property type="match status" value="1"/>
</dbReference>
<name>A0AAV6WJL0_9LAMI</name>
<dbReference type="AlphaFoldDB" id="A0AAV6WJL0"/>
<accession>A0AAV6WJL0</accession>
<reference evidence="1" key="1">
    <citation type="submission" date="2019-10" db="EMBL/GenBank/DDBJ databases">
        <authorList>
            <person name="Zhang R."/>
            <person name="Pan Y."/>
            <person name="Wang J."/>
            <person name="Ma R."/>
            <person name="Yu S."/>
        </authorList>
    </citation>
    <scope>NUCLEOTIDE SEQUENCE</scope>
    <source>
        <strain evidence="1">LA-IB0</strain>
        <tissue evidence="1">Leaf</tissue>
    </source>
</reference>
<dbReference type="GO" id="GO:0015996">
    <property type="term" value="P:chlorophyll catabolic process"/>
    <property type="evidence" value="ECO:0007669"/>
    <property type="project" value="TreeGrafter"/>
</dbReference>
<keyword evidence="2" id="KW-1185">Reference proteome</keyword>
<evidence type="ECO:0000313" key="1">
    <source>
        <dbReference type="EMBL" id="KAG8370919.1"/>
    </source>
</evidence>
<evidence type="ECO:0000313" key="2">
    <source>
        <dbReference type="Proteomes" id="UP000826271"/>
    </source>
</evidence>
<comment type="caution">
    <text evidence="1">The sequence shown here is derived from an EMBL/GenBank/DDBJ whole genome shotgun (WGS) entry which is preliminary data.</text>
</comment>
<proteinExistence type="predicted"/>
<organism evidence="1 2">
    <name type="scientific">Buddleja alternifolia</name>
    <dbReference type="NCBI Taxonomy" id="168488"/>
    <lineage>
        <taxon>Eukaryota</taxon>
        <taxon>Viridiplantae</taxon>
        <taxon>Streptophyta</taxon>
        <taxon>Embryophyta</taxon>
        <taxon>Tracheophyta</taxon>
        <taxon>Spermatophyta</taxon>
        <taxon>Magnoliopsida</taxon>
        <taxon>eudicotyledons</taxon>
        <taxon>Gunneridae</taxon>
        <taxon>Pentapetalae</taxon>
        <taxon>asterids</taxon>
        <taxon>lamiids</taxon>
        <taxon>Lamiales</taxon>
        <taxon>Scrophulariaceae</taxon>
        <taxon>Buddlejeae</taxon>
        <taxon>Buddleja</taxon>
    </lineage>
</organism>
<protein>
    <recommendedName>
        <fullName evidence="3">Chlorophyllase</fullName>
    </recommendedName>
</protein>
<dbReference type="EMBL" id="WHWC01000013">
    <property type="protein sequence ID" value="KAG8370919.1"/>
    <property type="molecule type" value="Genomic_DNA"/>
</dbReference>
<sequence length="127" mass="14448">MAALKTKRIASESSDVLKTGKYEITTITVKTSYASKPPTELFILAPVTKGTYPVMLFCHDFMLPNTCYKDLLKHIASHGYIVVAPKFYGHMPISIPEAVQKAARVTEWLYSIRQYQKCFSILERTRI</sequence>
<dbReference type="PANTHER" id="PTHR33428:SF10">
    <property type="entry name" value="CHLOROPHYLLASE-1"/>
    <property type="match status" value="1"/>
</dbReference>
<dbReference type="SUPFAM" id="SSF53474">
    <property type="entry name" value="alpha/beta-Hydrolases"/>
    <property type="match status" value="1"/>
</dbReference>